<organism evidence="3">
    <name type="scientific">Odontella aurita</name>
    <dbReference type="NCBI Taxonomy" id="265563"/>
    <lineage>
        <taxon>Eukaryota</taxon>
        <taxon>Sar</taxon>
        <taxon>Stramenopiles</taxon>
        <taxon>Ochrophyta</taxon>
        <taxon>Bacillariophyta</taxon>
        <taxon>Mediophyceae</taxon>
        <taxon>Biddulphiophycidae</taxon>
        <taxon>Eupodiscales</taxon>
        <taxon>Odontellaceae</taxon>
        <taxon>Odontella</taxon>
    </lineage>
</organism>
<feature type="chain" id="PRO_5031041103" description="Transmembrane protein" evidence="2">
    <location>
        <begin position="37"/>
        <end position="390"/>
    </location>
</feature>
<feature type="signal peptide" evidence="2">
    <location>
        <begin position="1"/>
        <end position="36"/>
    </location>
</feature>
<evidence type="ECO:0008006" key="4">
    <source>
        <dbReference type="Google" id="ProtNLM"/>
    </source>
</evidence>
<keyword evidence="2" id="KW-0732">Signal</keyword>
<evidence type="ECO:0000313" key="3">
    <source>
        <dbReference type="EMBL" id="CAE2207093.1"/>
    </source>
</evidence>
<feature type="region of interest" description="Disordered" evidence="1">
    <location>
        <begin position="371"/>
        <end position="390"/>
    </location>
</feature>
<protein>
    <recommendedName>
        <fullName evidence="4">Transmembrane protein</fullName>
    </recommendedName>
</protein>
<sequence length="390" mass="42912">MPSSRNARVPSCILYKVLRLALVFLVLGVFAGVASASDAANPSGDSEETEINLVELSDEELEAICTSRGFELVREIDDTSGEPISYTHDDYVDAAKECLELEEEMESFFQENPDLLGDLQTETEAMMEEKEALEKRLAEAQDRLVKEKSKHAEKIKREALVSPADKSDKSGGNEYLNSLPDGNETRDEKAPHLHATQSAETDTRKEKKESDTSGDERTTGENEKQAESGSGSNSDGKLENETTESEPKRGDSDEVDAAEVSSSSEDGGPLAFSRLTKETLLEFRDKVQKDLTRIGEIIVPEPLRDPLKEMMGVAYRVAKSAGISTASMMKRYFHALLDSVKEVRAAEAENEGDDGVLKKYLSAILKAVKKARADKSNDESKQEHAPVEEL</sequence>
<dbReference type="EMBL" id="HBKQ01004505">
    <property type="protein sequence ID" value="CAE2207093.1"/>
    <property type="molecule type" value="Transcribed_RNA"/>
</dbReference>
<feature type="compositionally biased region" description="Basic and acidic residues" evidence="1">
    <location>
        <begin position="144"/>
        <end position="171"/>
    </location>
</feature>
<evidence type="ECO:0000256" key="1">
    <source>
        <dbReference type="SAM" id="MobiDB-lite"/>
    </source>
</evidence>
<reference evidence="3" key="1">
    <citation type="submission" date="2021-01" db="EMBL/GenBank/DDBJ databases">
        <authorList>
            <person name="Corre E."/>
            <person name="Pelletier E."/>
            <person name="Niang G."/>
            <person name="Scheremetjew M."/>
            <person name="Finn R."/>
            <person name="Kale V."/>
            <person name="Holt S."/>
            <person name="Cochrane G."/>
            <person name="Meng A."/>
            <person name="Brown T."/>
            <person name="Cohen L."/>
        </authorList>
    </citation>
    <scope>NUCLEOTIDE SEQUENCE</scope>
    <source>
        <strain evidence="3">Isolate 1302-5</strain>
    </source>
</reference>
<feature type="compositionally biased region" description="Basic and acidic residues" evidence="1">
    <location>
        <begin position="236"/>
        <end position="252"/>
    </location>
</feature>
<evidence type="ECO:0000256" key="2">
    <source>
        <dbReference type="SAM" id="SignalP"/>
    </source>
</evidence>
<dbReference type="AlphaFoldDB" id="A0A7S4HRF9"/>
<proteinExistence type="predicted"/>
<feature type="region of interest" description="Disordered" evidence="1">
    <location>
        <begin position="144"/>
        <end position="274"/>
    </location>
</feature>
<gene>
    <name evidence="3" type="ORF">OAUR00152_LOCUS3091</name>
</gene>
<name>A0A7S4HRF9_9STRA</name>
<accession>A0A7S4HRF9</accession>
<feature type="compositionally biased region" description="Basic and acidic residues" evidence="1">
    <location>
        <begin position="201"/>
        <end position="226"/>
    </location>
</feature>